<proteinExistence type="predicted"/>
<comment type="caution">
    <text evidence="1">The sequence shown here is derived from an EMBL/GenBank/DDBJ whole genome shotgun (WGS) entry which is preliminary data.</text>
</comment>
<dbReference type="EMBL" id="VSSQ01013224">
    <property type="protein sequence ID" value="MPM51015.1"/>
    <property type="molecule type" value="Genomic_DNA"/>
</dbReference>
<name>A0A645ACS8_9ZZZZ</name>
<evidence type="ECO:0000313" key="1">
    <source>
        <dbReference type="EMBL" id="MPM51015.1"/>
    </source>
</evidence>
<gene>
    <name evidence="1" type="ORF">SDC9_97761</name>
</gene>
<protein>
    <submittedName>
        <fullName evidence="1">Uncharacterized protein</fullName>
    </submittedName>
</protein>
<reference evidence="1" key="1">
    <citation type="submission" date="2019-08" db="EMBL/GenBank/DDBJ databases">
        <authorList>
            <person name="Kucharzyk K."/>
            <person name="Murdoch R.W."/>
            <person name="Higgins S."/>
            <person name="Loffler F."/>
        </authorList>
    </citation>
    <scope>NUCLEOTIDE SEQUENCE</scope>
</reference>
<accession>A0A645ACS8</accession>
<organism evidence="1">
    <name type="scientific">bioreactor metagenome</name>
    <dbReference type="NCBI Taxonomy" id="1076179"/>
    <lineage>
        <taxon>unclassified sequences</taxon>
        <taxon>metagenomes</taxon>
        <taxon>ecological metagenomes</taxon>
    </lineage>
</organism>
<sequence>MPFIDNILFHSSVSIVGLEKNTGKTETLNYILNRLRTMDVQVALTSIGVDGEHTDSVTRTPKPEITLFEGMIFVTSEKHYSERKITSEILEVSEMRTALGRLITARAKSWGKVILSGPSDTAGIKRLIDGMARFDVQTTIVDGALSHLSLASPAVTEAMVLATGAALSANTPQLVRETRFVQQLIELPAVEAKLAGELQTIKGGIWAIDAEDRLHDLEIPSVFLLDKREEDIFRFGTRIYVSGAVSDKLLSFLRIQNKNVELAVGDFTKLFVSQKEFNAFLKSGNSIKSVLRSKLIAVTVNPLSPSGFLLDSDTLQREMKKALNVPVYDVKNM</sequence>
<dbReference type="AlphaFoldDB" id="A0A645ACS8"/>